<keyword evidence="2" id="KW-1185">Reference proteome</keyword>
<evidence type="ECO:0000313" key="2">
    <source>
        <dbReference type="Proteomes" id="UP000240883"/>
    </source>
</evidence>
<organism evidence="1 2">
    <name type="scientific">Corynespora cassiicola Philippines</name>
    <dbReference type="NCBI Taxonomy" id="1448308"/>
    <lineage>
        <taxon>Eukaryota</taxon>
        <taxon>Fungi</taxon>
        <taxon>Dikarya</taxon>
        <taxon>Ascomycota</taxon>
        <taxon>Pezizomycotina</taxon>
        <taxon>Dothideomycetes</taxon>
        <taxon>Pleosporomycetidae</taxon>
        <taxon>Pleosporales</taxon>
        <taxon>Corynesporascaceae</taxon>
        <taxon>Corynespora</taxon>
    </lineage>
</organism>
<sequence length="170" mass="19457">MPRVRPNPRIVIYPKKKWLPNETPCLDKSFPYEHALKCGHLVVTDNPFEPCGSNCQHTTGVDPQEIRNFFCDACVEEFIWKKKQPKRKHGREVSVSCDRETGDVNGYMWLGSHLHDSAFPQTGPNMFEGIEPCENDDSTLPKTDPNMSEDIEAFENDRVISVKLKRHGEA</sequence>
<dbReference type="Proteomes" id="UP000240883">
    <property type="component" value="Unassembled WGS sequence"/>
</dbReference>
<reference evidence="1 2" key="1">
    <citation type="journal article" date="2018" name="Front. Microbiol.">
        <title>Genome-Wide Analysis of Corynespora cassiicola Leaf Fall Disease Putative Effectors.</title>
        <authorList>
            <person name="Lopez D."/>
            <person name="Ribeiro S."/>
            <person name="Label P."/>
            <person name="Fumanal B."/>
            <person name="Venisse J.S."/>
            <person name="Kohler A."/>
            <person name="de Oliveira R.R."/>
            <person name="Labutti K."/>
            <person name="Lipzen A."/>
            <person name="Lail K."/>
            <person name="Bauer D."/>
            <person name="Ohm R.A."/>
            <person name="Barry K.W."/>
            <person name="Spatafora J."/>
            <person name="Grigoriev I.V."/>
            <person name="Martin F.M."/>
            <person name="Pujade-Renaud V."/>
        </authorList>
    </citation>
    <scope>NUCLEOTIDE SEQUENCE [LARGE SCALE GENOMIC DNA]</scope>
    <source>
        <strain evidence="1 2">Philippines</strain>
    </source>
</reference>
<dbReference type="OrthoDB" id="3640311at2759"/>
<accession>A0A2T2PAA6</accession>
<name>A0A2T2PAA6_CORCC</name>
<protein>
    <submittedName>
        <fullName evidence="1">Uncharacterized protein</fullName>
    </submittedName>
</protein>
<gene>
    <name evidence="1" type="ORF">BS50DRAFT_642962</name>
</gene>
<evidence type="ECO:0000313" key="1">
    <source>
        <dbReference type="EMBL" id="PSN74593.1"/>
    </source>
</evidence>
<proteinExistence type="predicted"/>
<dbReference type="AlphaFoldDB" id="A0A2T2PAA6"/>
<dbReference type="EMBL" id="KZ678128">
    <property type="protein sequence ID" value="PSN74593.1"/>
    <property type="molecule type" value="Genomic_DNA"/>
</dbReference>